<evidence type="ECO:0000313" key="9">
    <source>
        <dbReference type="EMBL" id="MER2996345.1"/>
    </source>
</evidence>
<proteinExistence type="predicted"/>
<reference evidence="9 10" key="1">
    <citation type="submission" date="2024-06" db="EMBL/GenBank/DDBJ databases">
        <title>Pontibacter populi HYL7-15.</title>
        <authorList>
            <person name="Kim M.K."/>
        </authorList>
    </citation>
    <scope>NUCLEOTIDE SEQUENCE [LARGE SCALE GENOMIC DNA]</scope>
    <source>
        <strain evidence="9 10">HYL7-15</strain>
    </source>
</reference>
<evidence type="ECO:0000259" key="8">
    <source>
        <dbReference type="Pfam" id="PF00535"/>
    </source>
</evidence>
<keyword evidence="10" id="KW-1185">Reference proteome</keyword>
<dbReference type="RefSeq" id="WP_350410625.1">
    <property type="nucleotide sequence ID" value="NZ_JBEOKT010000002.1"/>
</dbReference>
<sequence length="323" mass="36554">MPENVTTFPDLSVVIPVYNEGKNLTVLYDRLLSVLQQMHVSYELIFVNDGSSDDSLQFIKTVASSNNEVNYISLSRNFGHQVAVSAGLDVAIGKAVVVMDADLQDPPELIPQLFAKMQEGFEVVYGRRIYRKGESYLKKATAKFFYRLLSRITHVNIPLDTGDFRIMDARVVQVLKQMPERNKFLRGQVAWVGFRQTWINYTRDERFEGSTGYTYRKMLRFAFDGITSFSDFPLKMASMLGFIVSGGAFIVMIYTLLARLVFKDYVEGWASIILSVLFLGGVQLICIGIAGEYLARVFNNVQGRPLYVVDESSKDKQTKSEVS</sequence>
<gene>
    <name evidence="9" type="ORF">ABS362_02230</name>
</gene>
<dbReference type="GO" id="GO:0016757">
    <property type="term" value="F:glycosyltransferase activity"/>
    <property type="evidence" value="ECO:0007669"/>
    <property type="project" value="UniProtKB-KW"/>
</dbReference>
<evidence type="ECO:0000256" key="1">
    <source>
        <dbReference type="ARBA" id="ARBA00004141"/>
    </source>
</evidence>
<dbReference type="PANTHER" id="PTHR48090">
    <property type="entry name" value="UNDECAPRENYL-PHOSPHATE 4-DEOXY-4-FORMAMIDO-L-ARABINOSE TRANSFERASE-RELATED"/>
    <property type="match status" value="1"/>
</dbReference>
<dbReference type="EMBL" id="JBEOKT010000002">
    <property type="protein sequence ID" value="MER2996345.1"/>
    <property type="molecule type" value="Genomic_DNA"/>
</dbReference>
<protein>
    <submittedName>
        <fullName evidence="9">Glycosyltransferase family 2 protein</fullName>
        <ecNumber evidence="9">2.4.-.-</ecNumber>
    </submittedName>
</protein>
<dbReference type="InterPro" id="IPR050256">
    <property type="entry name" value="Glycosyltransferase_2"/>
</dbReference>
<dbReference type="Gene3D" id="3.90.550.10">
    <property type="entry name" value="Spore Coat Polysaccharide Biosynthesis Protein SpsA, Chain A"/>
    <property type="match status" value="1"/>
</dbReference>
<comment type="subcellular location">
    <subcellularLocation>
        <location evidence="1">Membrane</location>
        <topology evidence="1">Multi-pass membrane protein</topology>
    </subcellularLocation>
</comment>
<dbReference type="InterPro" id="IPR029044">
    <property type="entry name" value="Nucleotide-diphossugar_trans"/>
</dbReference>
<keyword evidence="4 7" id="KW-0812">Transmembrane</keyword>
<evidence type="ECO:0000256" key="7">
    <source>
        <dbReference type="SAM" id="Phobius"/>
    </source>
</evidence>
<evidence type="ECO:0000256" key="4">
    <source>
        <dbReference type="ARBA" id="ARBA00022692"/>
    </source>
</evidence>
<evidence type="ECO:0000256" key="6">
    <source>
        <dbReference type="ARBA" id="ARBA00023136"/>
    </source>
</evidence>
<accession>A0ABV1RPQ4</accession>
<feature type="transmembrane region" description="Helical" evidence="7">
    <location>
        <begin position="268"/>
        <end position="295"/>
    </location>
</feature>
<evidence type="ECO:0000256" key="2">
    <source>
        <dbReference type="ARBA" id="ARBA00022676"/>
    </source>
</evidence>
<dbReference type="InterPro" id="IPR001173">
    <property type="entry name" value="Glyco_trans_2-like"/>
</dbReference>
<name>A0ABV1RPQ4_9BACT</name>
<dbReference type="Proteomes" id="UP001476807">
    <property type="component" value="Unassembled WGS sequence"/>
</dbReference>
<dbReference type="PANTHER" id="PTHR48090:SF1">
    <property type="entry name" value="PROPHAGE BACTOPRENOL GLUCOSYL TRANSFERASE HOMOLOG"/>
    <property type="match status" value="1"/>
</dbReference>
<dbReference type="SUPFAM" id="SSF53448">
    <property type="entry name" value="Nucleotide-diphospho-sugar transferases"/>
    <property type="match status" value="1"/>
</dbReference>
<keyword evidence="2 9" id="KW-0328">Glycosyltransferase</keyword>
<feature type="domain" description="Glycosyltransferase 2-like" evidence="8">
    <location>
        <begin position="12"/>
        <end position="172"/>
    </location>
</feature>
<dbReference type="CDD" id="cd04187">
    <property type="entry name" value="DPM1_like_bac"/>
    <property type="match status" value="1"/>
</dbReference>
<evidence type="ECO:0000256" key="5">
    <source>
        <dbReference type="ARBA" id="ARBA00022989"/>
    </source>
</evidence>
<keyword evidence="3 9" id="KW-0808">Transferase</keyword>
<dbReference type="EC" id="2.4.-.-" evidence="9"/>
<evidence type="ECO:0000313" key="10">
    <source>
        <dbReference type="Proteomes" id="UP001476807"/>
    </source>
</evidence>
<evidence type="ECO:0000256" key="3">
    <source>
        <dbReference type="ARBA" id="ARBA00022679"/>
    </source>
</evidence>
<keyword evidence="5 7" id="KW-1133">Transmembrane helix</keyword>
<feature type="transmembrane region" description="Helical" evidence="7">
    <location>
        <begin position="239"/>
        <end position="262"/>
    </location>
</feature>
<dbReference type="Pfam" id="PF00535">
    <property type="entry name" value="Glycos_transf_2"/>
    <property type="match status" value="1"/>
</dbReference>
<keyword evidence="6 7" id="KW-0472">Membrane</keyword>
<comment type="caution">
    <text evidence="9">The sequence shown here is derived from an EMBL/GenBank/DDBJ whole genome shotgun (WGS) entry which is preliminary data.</text>
</comment>
<organism evidence="9 10">
    <name type="scientific">Pontibacter populi</name>
    <dbReference type="NCBI Taxonomy" id="890055"/>
    <lineage>
        <taxon>Bacteria</taxon>
        <taxon>Pseudomonadati</taxon>
        <taxon>Bacteroidota</taxon>
        <taxon>Cytophagia</taxon>
        <taxon>Cytophagales</taxon>
        <taxon>Hymenobacteraceae</taxon>
        <taxon>Pontibacter</taxon>
    </lineage>
</organism>